<gene>
    <name evidence="1" type="ORF">T265_07973</name>
</gene>
<sequence>MLPDTRPPRVSVAMIFEISRHMTNTVSPLDRLKARNCEVKLSVSGSYKQSVTCVCLPLWALCVLMTLLCVAHGVEGIFLPFNLTPDPATEFAAPGRLMFKLVRYLRYHDTCIDCAYLVLLEPSPANFVGRQQPVQDAGFLNMSEQWLRRMNRFMDGSSTVLNRASSATHRLKHEATRCSTFSCLETSQMRDSAGFQVCLTKNQISLQMSVSLGTLVI</sequence>
<dbReference type="KEGG" id="ovi:T265_07973"/>
<dbReference type="GeneID" id="20322152"/>
<keyword evidence="2" id="KW-1185">Reference proteome</keyword>
<dbReference type="Proteomes" id="UP000054324">
    <property type="component" value="Unassembled WGS sequence"/>
</dbReference>
<reference evidence="1 2" key="1">
    <citation type="submission" date="2013-11" db="EMBL/GenBank/DDBJ databases">
        <title>Opisthorchis viverrini - life in the bile duct.</title>
        <authorList>
            <person name="Young N.D."/>
            <person name="Nagarajan N."/>
            <person name="Lin S.J."/>
            <person name="Korhonen P.K."/>
            <person name="Jex A.R."/>
            <person name="Hall R.S."/>
            <person name="Safavi-Hemami H."/>
            <person name="Kaewkong W."/>
            <person name="Bertrand D."/>
            <person name="Gao S."/>
            <person name="Seet Q."/>
            <person name="Wongkham S."/>
            <person name="Teh B.T."/>
            <person name="Wongkham C."/>
            <person name="Intapan P.M."/>
            <person name="Maleewong W."/>
            <person name="Yang X."/>
            <person name="Hu M."/>
            <person name="Wang Z."/>
            <person name="Hofmann A."/>
            <person name="Sternberg P.W."/>
            <person name="Tan P."/>
            <person name="Wang J."/>
            <person name="Gasser R.B."/>
        </authorList>
    </citation>
    <scope>NUCLEOTIDE SEQUENCE [LARGE SCALE GENOMIC DNA]</scope>
</reference>
<dbReference type="AlphaFoldDB" id="A0A074ZB32"/>
<protein>
    <submittedName>
        <fullName evidence="1">Uncharacterized protein</fullName>
    </submittedName>
</protein>
<evidence type="ECO:0000313" key="2">
    <source>
        <dbReference type="Proteomes" id="UP000054324"/>
    </source>
</evidence>
<dbReference type="EMBL" id="KL596814">
    <property type="protein sequence ID" value="KER24333.1"/>
    <property type="molecule type" value="Genomic_DNA"/>
</dbReference>
<dbReference type="RefSeq" id="XP_009171914.1">
    <property type="nucleotide sequence ID" value="XM_009173650.1"/>
</dbReference>
<name>A0A074ZB32_OPIVI</name>
<proteinExistence type="predicted"/>
<organism evidence="1 2">
    <name type="scientific">Opisthorchis viverrini</name>
    <name type="common">Southeast Asian liver fluke</name>
    <dbReference type="NCBI Taxonomy" id="6198"/>
    <lineage>
        <taxon>Eukaryota</taxon>
        <taxon>Metazoa</taxon>
        <taxon>Spiralia</taxon>
        <taxon>Lophotrochozoa</taxon>
        <taxon>Platyhelminthes</taxon>
        <taxon>Trematoda</taxon>
        <taxon>Digenea</taxon>
        <taxon>Opisthorchiida</taxon>
        <taxon>Opisthorchiata</taxon>
        <taxon>Opisthorchiidae</taxon>
        <taxon>Opisthorchis</taxon>
    </lineage>
</organism>
<accession>A0A074ZB32</accession>
<evidence type="ECO:0000313" key="1">
    <source>
        <dbReference type="EMBL" id="KER24333.1"/>
    </source>
</evidence>
<dbReference type="CTD" id="20322152"/>